<accession>A0A9W9HS99</accession>
<comment type="caution">
    <text evidence="3">The sequence shown here is derived from an EMBL/GenBank/DDBJ whole genome shotgun (WGS) entry which is preliminary data.</text>
</comment>
<evidence type="ECO:0000256" key="1">
    <source>
        <dbReference type="ARBA" id="ARBA00008987"/>
    </source>
</evidence>
<name>A0A9W9HS99_9EURO</name>
<organism evidence="3 4">
    <name type="scientific">Penicillium capsulatum</name>
    <dbReference type="NCBI Taxonomy" id="69766"/>
    <lineage>
        <taxon>Eukaryota</taxon>
        <taxon>Fungi</taxon>
        <taxon>Dikarya</taxon>
        <taxon>Ascomycota</taxon>
        <taxon>Pezizomycotina</taxon>
        <taxon>Eurotiomycetes</taxon>
        <taxon>Eurotiomycetidae</taxon>
        <taxon>Eurotiales</taxon>
        <taxon>Aspergillaceae</taxon>
        <taxon>Penicillium</taxon>
    </lineage>
</organism>
<keyword evidence="4" id="KW-1185">Reference proteome</keyword>
<feature type="domain" description="Thioredoxin" evidence="2">
    <location>
        <begin position="16"/>
        <end position="103"/>
    </location>
</feature>
<dbReference type="GO" id="GO:0005829">
    <property type="term" value="C:cytosol"/>
    <property type="evidence" value="ECO:0007669"/>
    <property type="project" value="TreeGrafter"/>
</dbReference>
<dbReference type="Gene3D" id="3.40.30.10">
    <property type="entry name" value="Glutaredoxin"/>
    <property type="match status" value="1"/>
</dbReference>
<dbReference type="InterPro" id="IPR036249">
    <property type="entry name" value="Thioredoxin-like_sf"/>
</dbReference>
<gene>
    <name evidence="3" type="ORF">N7492_008257</name>
</gene>
<comment type="similarity">
    <text evidence="1">Belongs to the thioredoxin family.</text>
</comment>
<sequence length="128" mass="14195">MPVLETFAVPASANLLELPDNPDASIFIAFVSGKDLNTKLPWCPDVRAALPHLTTAFTAEDAPTLVIVEVGKIPEWRDPKNAYRTNWAVNNIPTLARYQRVNGVVSETGRLVEGQILDKDGLRKFIWP</sequence>
<evidence type="ECO:0000313" key="4">
    <source>
        <dbReference type="Proteomes" id="UP001146351"/>
    </source>
</evidence>
<dbReference type="GO" id="GO:0047134">
    <property type="term" value="F:protein-disulfide reductase [NAD(P)H] activity"/>
    <property type="evidence" value="ECO:0007669"/>
    <property type="project" value="InterPro"/>
</dbReference>
<dbReference type="InterPro" id="IPR045108">
    <property type="entry name" value="TXNDC17-like"/>
</dbReference>
<reference evidence="3" key="2">
    <citation type="journal article" date="2023" name="IMA Fungus">
        <title>Comparative genomic study of the Penicillium genus elucidates a diverse pangenome and 15 lateral gene transfer events.</title>
        <authorList>
            <person name="Petersen C."/>
            <person name="Sorensen T."/>
            <person name="Nielsen M.R."/>
            <person name="Sondergaard T.E."/>
            <person name="Sorensen J.L."/>
            <person name="Fitzpatrick D.A."/>
            <person name="Frisvad J.C."/>
            <person name="Nielsen K.L."/>
        </authorList>
    </citation>
    <scope>NUCLEOTIDE SEQUENCE</scope>
    <source>
        <strain evidence="3">IBT 21917</strain>
    </source>
</reference>
<dbReference type="Proteomes" id="UP001146351">
    <property type="component" value="Unassembled WGS sequence"/>
</dbReference>
<dbReference type="SUPFAM" id="SSF52833">
    <property type="entry name" value="Thioredoxin-like"/>
    <property type="match status" value="1"/>
</dbReference>
<dbReference type="Pfam" id="PF06110">
    <property type="entry name" value="TXD17-like_Trx"/>
    <property type="match status" value="1"/>
</dbReference>
<dbReference type="PANTHER" id="PTHR12452">
    <property type="entry name" value="42-9-9 PROTEIN-RELATED"/>
    <property type="match status" value="1"/>
</dbReference>
<protein>
    <recommendedName>
        <fullName evidence="2">Thioredoxin domain-containing protein</fullName>
    </recommendedName>
</protein>
<dbReference type="PANTHER" id="PTHR12452:SF0">
    <property type="entry name" value="THIOREDOXIN DOMAIN-CONTAINING PROTEIN 17"/>
    <property type="match status" value="1"/>
</dbReference>
<reference evidence="3" key="1">
    <citation type="submission" date="2022-11" db="EMBL/GenBank/DDBJ databases">
        <authorList>
            <person name="Petersen C."/>
        </authorList>
    </citation>
    <scope>NUCLEOTIDE SEQUENCE</scope>
    <source>
        <strain evidence="3">IBT 21917</strain>
    </source>
</reference>
<proteinExistence type="inferred from homology"/>
<dbReference type="InterPro" id="IPR010357">
    <property type="entry name" value="TXNDC17_dom"/>
</dbReference>
<evidence type="ECO:0000313" key="3">
    <source>
        <dbReference type="EMBL" id="KAJ5155454.1"/>
    </source>
</evidence>
<evidence type="ECO:0000259" key="2">
    <source>
        <dbReference type="Pfam" id="PF06110"/>
    </source>
</evidence>
<dbReference type="AlphaFoldDB" id="A0A9W9HS99"/>
<dbReference type="OrthoDB" id="78947at2759"/>
<dbReference type="EMBL" id="JAPQKO010000006">
    <property type="protein sequence ID" value="KAJ5155454.1"/>
    <property type="molecule type" value="Genomic_DNA"/>
</dbReference>